<dbReference type="Proteomes" id="UP000275356">
    <property type="component" value="Unassembled WGS sequence"/>
</dbReference>
<proteinExistence type="predicted"/>
<organism evidence="2 3">
    <name type="scientific">Salana multivorans</name>
    <dbReference type="NCBI Taxonomy" id="120377"/>
    <lineage>
        <taxon>Bacteria</taxon>
        <taxon>Bacillati</taxon>
        <taxon>Actinomycetota</taxon>
        <taxon>Actinomycetes</taxon>
        <taxon>Micrococcales</taxon>
        <taxon>Beutenbergiaceae</taxon>
        <taxon>Salana</taxon>
    </lineage>
</organism>
<dbReference type="PROSITE" id="PS51257">
    <property type="entry name" value="PROKAR_LIPOPROTEIN"/>
    <property type="match status" value="1"/>
</dbReference>
<keyword evidence="3" id="KW-1185">Reference proteome</keyword>
<sequence>MNLGRRIVAVAALGAALLAAAGCATGTPSSGSSASPDATDASAAPQVDAAWLDDGRLLGVVTWGSSTCVPVADEATASGQDVSVTLTDPDGDQPCTADLAPRASLTGVPAGVDPHEDVALTVSYLDATATVDLDGDDDLSGTPGDPTDYAASAGWFDDERGIVLLTWGSSTCPPMIEGVEESDEAITVTFTTNDGPCTMDMSPRATVIQVADGSDDRVLVLVGDNLDATVPIAG</sequence>
<dbReference type="AlphaFoldDB" id="A0A3N2D0L8"/>
<feature type="signal peptide" evidence="1">
    <location>
        <begin position="1"/>
        <end position="21"/>
    </location>
</feature>
<dbReference type="OrthoDB" id="5083660at2"/>
<reference evidence="2 3" key="1">
    <citation type="submission" date="2018-11" db="EMBL/GenBank/DDBJ databases">
        <title>Sequencing the genomes of 1000 actinobacteria strains.</title>
        <authorList>
            <person name="Klenk H.-P."/>
        </authorList>
    </citation>
    <scope>NUCLEOTIDE SEQUENCE [LARGE SCALE GENOMIC DNA]</scope>
    <source>
        <strain evidence="2 3">DSM 13521</strain>
    </source>
</reference>
<protein>
    <recommendedName>
        <fullName evidence="4">LppP/LprE lipoprotein</fullName>
    </recommendedName>
</protein>
<dbReference type="RefSeq" id="WP_123740295.1">
    <property type="nucleotide sequence ID" value="NZ_RKHQ01000002.1"/>
</dbReference>
<name>A0A3N2D0L8_9MICO</name>
<dbReference type="EMBL" id="RKHQ01000002">
    <property type="protein sequence ID" value="ROR93317.1"/>
    <property type="molecule type" value="Genomic_DNA"/>
</dbReference>
<feature type="chain" id="PRO_5039289624" description="LppP/LprE lipoprotein" evidence="1">
    <location>
        <begin position="22"/>
        <end position="234"/>
    </location>
</feature>
<evidence type="ECO:0000256" key="1">
    <source>
        <dbReference type="SAM" id="SignalP"/>
    </source>
</evidence>
<comment type="caution">
    <text evidence="2">The sequence shown here is derived from an EMBL/GenBank/DDBJ whole genome shotgun (WGS) entry which is preliminary data.</text>
</comment>
<evidence type="ECO:0000313" key="3">
    <source>
        <dbReference type="Proteomes" id="UP000275356"/>
    </source>
</evidence>
<gene>
    <name evidence="2" type="ORF">EDD28_2729</name>
</gene>
<evidence type="ECO:0000313" key="2">
    <source>
        <dbReference type="EMBL" id="ROR93317.1"/>
    </source>
</evidence>
<accession>A0A3N2D0L8</accession>
<evidence type="ECO:0008006" key="4">
    <source>
        <dbReference type="Google" id="ProtNLM"/>
    </source>
</evidence>
<keyword evidence="1" id="KW-0732">Signal</keyword>